<proteinExistence type="predicted"/>
<name>A0A413JT73_BACFG</name>
<dbReference type="AlphaFoldDB" id="A0A413JT73"/>
<gene>
    <name evidence="1" type="ORF">DXA27_20715</name>
</gene>
<dbReference type="EMBL" id="QSDG01000026">
    <property type="protein sequence ID" value="RGY65025.1"/>
    <property type="molecule type" value="Genomic_DNA"/>
</dbReference>
<protein>
    <submittedName>
        <fullName evidence="1">Uncharacterized protein</fullName>
    </submittedName>
</protein>
<comment type="caution">
    <text evidence="1">The sequence shown here is derived from an EMBL/GenBank/DDBJ whole genome shotgun (WGS) entry which is preliminary data.</text>
</comment>
<evidence type="ECO:0000313" key="1">
    <source>
        <dbReference type="EMBL" id="RGY65025.1"/>
    </source>
</evidence>
<evidence type="ECO:0000313" key="2">
    <source>
        <dbReference type="Proteomes" id="UP000284614"/>
    </source>
</evidence>
<sequence>MKKNNAKNKQEQNVRILSDDEMKNIFGGYSYPFVGGSCVTNQGSSCSGECPPAVLYENPSWHDLNHPILLDRTCITSSFFPNEQPMNCICVVLDEYDGR</sequence>
<accession>A0A413JT73</accession>
<reference evidence="1 2" key="1">
    <citation type="submission" date="2018-08" db="EMBL/GenBank/DDBJ databases">
        <title>A genome reference for cultivated species of the human gut microbiota.</title>
        <authorList>
            <person name="Zou Y."/>
            <person name="Xue W."/>
            <person name="Luo G."/>
        </authorList>
    </citation>
    <scope>NUCLEOTIDE SEQUENCE [LARGE SCALE GENOMIC DNA]</scope>
    <source>
        <strain evidence="1 2">OF01-1</strain>
    </source>
</reference>
<dbReference type="Proteomes" id="UP000284614">
    <property type="component" value="Unassembled WGS sequence"/>
</dbReference>
<organism evidence="1 2">
    <name type="scientific">Bacteroides fragilis</name>
    <dbReference type="NCBI Taxonomy" id="817"/>
    <lineage>
        <taxon>Bacteria</taxon>
        <taxon>Pseudomonadati</taxon>
        <taxon>Bacteroidota</taxon>
        <taxon>Bacteroidia</taxon>
        <taxon>Bacteroidales</taxon>
        <taxon>Bacteroidaceae</taxon>
        <taxon>Bacteroides</taxon>
    </lineage>
</organism>